<accession>A0A937X2A8</accession>
<dbReference type="PROSITE" id="PS00061">
    <property type="entry name" value="ADH_SHORT"/>
    <property type="match status" value="1"/>
</dbReference>
<dbReference type="InterPro" id="IPR002347">
    <property type="entry name" value="SDR_fam"/>
</dbReference>
<dbReference type="PRINTS" id="PR00081">
    <property type="entry name" value="GDHRDH"/>
</dbReference>
<comment type="similarity">
    <text evidence="1">Belongs to the short-chain dehydrogenases/reductases (SDR) family.</text>
</comment>
<organism evidence="2 3">
    <name type="scientific">Candidatus Tanganyikabacteria bacterium</name>
    <dbReference type="NCBI Taxonomy" id="2961651"/>
    <lineage>
        <taxon>Bacteria</taxon>
        <taxon>Bacillati</taxon>
        <taxon>Candidatus Sericytochromatia</taxon>
        <taxon>Candidatus Tanganyikabacteria</taxon>
    </lineage>
</organism>
<evidence type="ECO:0000256" key="1">
    <source>
        <dbReference type="ARBA" id="ARBA00006484"/>
    </source>
</evidence>
<dbReference type="Pfam" id="PF13561">
    <property type="entry name" value="adh_short_C2"/>
    <property type="match status" value="1"/>
</dbReference>
<dbReference type="GO" id="GO:0032787">
    <property type="term" value="P:monocarboxylic acid metabolic process"/>
    <property type="evidence" value="ECO:0007669"/>
    <property type="project" value="UniProtKB-ARBA"/>
</dbReference>
<feature type="non-terminal residue" evidence="2">
    <location>
        <position position="1"/>
    </location>
</feature>
<protein>
    <submittedName>
        <fullName evidence="2">SDR family oxidoreductase</fullName>
    </submittedName>
</protein>
<dbReference type="PANTHER" id="PTHR42879">
    <property type="entry name" value="3-OXOACYL-(ACYL-CARRIER-PROTEIN) REDUCTASE"/>
    <property type="match status" value="1"/>
</dbReference>
<proteinExistence type="inferred from homology"/>
<dbReference type="EMBL" id="VGJX01000306">
    <property type="protein sequence ID" value="MBM3274721.1"/>
    <property type="molecule type" value="Genomic_DNA"/>
</dbReference>
<dbReference type="AlphaFoldDB" id="A0A937X2A8"/>
<dbReference type="SUPFAM" id="SSF51735">
    <property type="entry name" value="NAD(P)-binding Rossmann-fold domains"/>
    <property type="match status" value="1"/>
</dbReference>
<evidence type="ECO:0000313" key="3">
    <source>
        <dbReference type="Proteomes" id="UP000703893"/>
    </source>
</evidence>
<dbReference type="InterPro" id="IPR050259">
    <property type="entry name" value="SDR"/>
</dbReference>
<comment type="caution">
    <text evidence="2">The sequence shown here is derived from an EMBL/GenBank/DDBJ whole genome shotgun (WGS) entry which is preliminary data.</text>
</comment>
<dbReference type="Gene3D" id="3.40.50.720">
    <property type="entry name" value="NAD(P)-binding Rossmann-like Domain"/>
    <property type="match status" value="1"/>
</dbReference>
<name>A0A937X2A8_9BACT</name>
<dbReference type="Proteomes" id="UP000703893">
    <property type="component" value="Unassembled WGS sequence"/>
</dbReference>
<gene>
    <name evidence="2" type="ORF">FJZ00_06190</name>
</gene>
<dbReference type="InterPro" id="IPR036291">
    <property type="entry name" value="NAD(P)-bd_dom_sf"/>
</dbReference>
<evidence type="ECO:0000313" key="2">
    <source>
        <dbReference type="EMBL" id="MBM3274721.1"/>
    </source>
</evidence>
<reference evidence="2 3" key="1">
    <citation type="submission" date="2019-03" db="EMBL/GenBank/DDBJ databases">
        <title>Lake Tanganyika Metagenome-Assembled Genomes (MAGs).</title>
        <authorList>
            <person name="Tran P."/>
        </authorList>
    </citation>
    <scope>NUCLEOTIDE SEQUENCE [LARGE SCALE GENOMIC DNA]</scope>
    <source>
        <strain evidence="2">K_DeepCast_65m_m2_236</strain>
    </source>
</reference>
<dbReference type="PANTHER" id="PTHR42879:SF2">
    <property type="entry name" value="3-OXOACYL-[ACYL-CARRIER-PROTEIN] REDUCTASE FABG"/>
    <property type="match status" value="1"/>
</dbReference>
<dbReference type="InterPro" id="IPR020904">
    <property type="entry name" value="Sc_DH/Rdtase_CS"/>
</dbReference>
<sequence>TFQAIEARDGAGIAMAADVRELDAGGWAELRTRVEQDFGPVSVLVYAAAAPDRPARIPNIPQDHWDEVLATDLTGMWRCCAAFLPHMAQHGWGRVIAIGSLMGAQGGFSEGAYAAAKAGLAALIKTVAQENARHGITANIVVPGRIATTRTAGLSERVSEAVRKAIPAGRVGTPEEVAAVVAFLASVHASYVTGAEIPVTGGRELGMLAL</sequence>